<dbReference type="Pfam" id="PF05056">
    <property type="entry name" value="DUF674"/>
    <property type="match status" value="1"/>
</dbReference>
<feature type="compositionally biased region" description="Basic and acidic residues" evidence="1">
    <location>
        <begin position="278"/>
        <end position="287"/>
    </location>
</feature>
<keyword evidence="3" id="KW-1185">Reference proteome</keyword>
<sequence>MAAAAGSTNTPSTTALTMKLLVESSPLRRRVVFAEAGKDTVDFLFSLLAMPAGAAVKLLGKESMAGCMSNLYGSAERLDDAYVHPGPPGIKDDVLCATPLCPAAAGPSSCLLFRVPPEPTPAPAPAPKRFYVCHYTYNYSGCGGYVTEVQGTRCPSCGNSMTKDTNFVGSPPEKPPVPPAEPARRGFVKGGAVTYTVTDDLVISPMSNVSSIALLNACAVRDLGALQERTVHIGYKEGLEILRASLQSKAVLTDVFLGKKPPSMSNNGGNNRSLGSGRRHESLTWRA</sequence>
<dbReference type="OrthoDB" id="2014278at2759"/>
<dbReference type="Proteomes" id="UP000604825">
    <property type="component" value="Unassembled WGS sequence"/>
</dbReference>
<accession>A0A811RHR4</accession>
<feature type="compositionally biased region" description="Low complexity" evidence="1">
    <location>
        <begin position="263"/>
        <end position="276"/>
    </location>
</feature>
<gene>
    <name evidence="2" type="ORF">NCGR_LOCUS52692</name>
</gene>
<evidence type="ECO:0000313" key="2">
    <source>
        <dbReference type="EMBL" id="CAD6269388.1"/>
    </source>
</evidence>
<organism evidence="2 3">
    <name type="scientific">Miscanthus lutarioriparius</name>
    <dbReference type="NCBI Taxonomy" id="422564"/>
    <lineage>
        <taxon>Eukaryota</taxon>
        <taxon>Viridiplantae</taxon>
        <taxon>Streptophyta</taxon>
        <taxon>Embryophyta</taxon>
        <taxon>Tracheophyta</taxon>
        <taxon>Spermatophyta</taxon>
        <taxon>Magnoliopsida</taxon>
        <taxon>Liliopsida</taxon>
        <taxon>Poales</taxon>
        <taxon>Poaceae</taxon>
        <taxon>PACMAD clade</taxon>
        <taxon>Panicoideae</taxon>
        <taxon>Andropogonodae</taxon>
        <taxon>Andropogoneae</taxon>
        <taxon>Saccharinae</taxon>
        <taxon>Miscanthus</taxon>
    </lineage>
</organism>
<evidence type="ECO:0000256" key="1">
    <source>
        <dbReference type="SAM" id="MobiDB-lite"/>
    </source>
</evidence>
<evidence type="ECO:0000313" key="3">
    <source>
        <dbReference type="Proteomes" id="UP000604825"/>
    </source>
</evidence>
<dbReference type="AlphaFoldDB" id="A0A811RHR4"/>
<dbReference type="PANTHER" id="PTHR33103:SF96">
    <property type="entry name" value="OS01G0153900 PROTEIN"/>
    <property type="match status" value="1"/>
</dbReference>
<comment type="caution">
    <text evidence="2">The sequence shown here is derived from an EMBL/GenBank/DDBJ whole genome shotgun (WGS) entry which is preliminary data.</text>
</comment>
<name>A0A811RHR4_9POAL</name>
<dbReference type="PANTHER" id="PTHR33103">
    <property type="entry name" value="OS01G0153900 PROTEIN"/>
    <property type="match status" value="1"/>
</dbReference>
<protein>
    <submittedName>
        <fullName evidence="2">Uncharacterized protein</fullName>
    </submittedName>
</protein>
<reference evidence="2" key="1">
    <citation type="submission" date="2020-10" db="EMBL/GenBank/DDBJ databases">
        <authorList>
            <person name="Han B."/>
            <person name="Lu T."/>
            <person name="Zhao Q."/>
            <person name="Huang X."/>
            <person name="Zhao Y."/>
        </authorList>
    </citation>
    <scope>NUCLEOTIDE SEQUENCE</scope>
</reference>
<proteinExistence type="predicted"/>
<dbReference type="EMBL" id="CAJGYO010000015">
    <property type="protein sequence ID" value="CAD6269388.1"/>
    <property type="molecule type" value="Genomic_DNA"/>
</dbReference>
<feature type="region of interest" description="Disordered" evidence="1">
    <location>
        <begin position="259"/>
        <end position="287"/>
    </location>
</feature>
<dbReference type="InterPro" id="IPR007750">
    <property type="entry name" value="DUF674"/>
</dbReference>